<dbReference type="InterPro" id="IPR046335">
    <property type="entry name" value="LacI/GalR-like_sensor"/>
</dbReference>
<keyword evidence="3" id="KW-0804">Transcription</keyword>
<dbReference type="PANTHER" id="PTHR30146">
    <property type="entry name" value="LACI-RELATED TRANSCRIPTIONAL REPRESSOR"/>
    <property type="match status" value="1"/>
</dbReference>
<gene>
    <name evidence="5" type="ORF">B7R54_01690</name>
</gene>
<dbReference type="SMART" id="SM00354">
    <property type="entry name" value="HTH_LACI"/>
    <property type="match status" value="1"/>
</dbReference>
<dbReference type="PROSITE" id="PS50932">
    <property type="entry name" value="HTH_LACI_2"/>
    <property type="match status" value="1"/>
</dbReference>
<evidence type="ECO:0000313" key="5">
    <source>
        <dbReference type="EMBL" id="RFA08068.1"/>
    </source>
</evidence>
<proteinExistence type="predicted"/>
<dbReference type="Gene3D" id="1.10.260.40">
    <property type="entry name" value="lambda repressor-like DNA-binding domains"/>
    <property type="match status" value="1"/>
</dbReference>
<dbReference type="Gene3D" id="3.40.50.2300">
    <property type="match status" value="2"/>
</dbReference>
<dbReference type="OrthoDB" id="3510266at2"/>
<dbReference type="CDD" id="cd01392">
    <property type="entry name" value="HTH_LacI"/>
    <property type="match status" value="1"/>
</dbReference>
<dbReference type="GO" id="GO:0000976">
    <property type="term" value="F:transcription cis-regulatory region binding"/>
    <property type="evidence" value="ECO:0007669"/>
    <property type="project" value="TreeGrafter"/>
</dbReference>
<evidence type="ECO:0000256" key="2">
    <source>
        <dbReference type="ARBA" id="ARBA00023125"/>
    </source>
</evidence>
<evidence type="ECO:0000259" key="4">
    <source>
        <dbReference type="PROSITE" id="PS50932"/>
    </source>
</evidence>
<dbReference type="PANTHER" id="PTHR30146:SF109">
    <property type="entry name" value="HTH-TYPE TRANSCRIPTIONAL REGULATOR GALS"/>
    <property type="match status" value="1"/>
</dbReference>
<feature type="domain" description="HTH lacI-type" evidence="4">
    <location>
        <begin position="2"/>
        <end position="56"/>
    </location>
</feature>
<dbReference type="CDD" id="cd06267">
    <property type="entry name" value="PBP1_LacI_sugar_binding-like"/>
    <property type="match status" value="1"/>
</dbReference>
<dbReference type="EMBL" id="NBWZ01000001">
    <property type="protein sequence ID" value="RFA08068.1"/>
    <property type="molecule type" value="Genomic_DNA"/>
</dbReference>
<dbReference type="Pfam" id="PF13377">
    <property type="entry name" value="Peripla_BP_3"/>
    <property type="match status" value="1"/>
</dbReference>
<dbReference type="SUPFAM" id="SSF53822">
    <property type="entry name" value="Periplasmic binding protein-like I"/>
    <property type="match status" value="1"/>
</dbReference>
<keyword evidence="6" id="KW-1185">Reference proteome</keyword>
<accession>A0A3E0VF39</accession>
<protein>
    <submittedName>
        <fullName evidence="5">LacI family transcriptional regulator</fullName>
    </submittedName>
</protein>
<keyword evidence="2" id="KW-0238">DNA-binding</keyword>
<evidence type="ECO:0000256" key="1">
    <source>
        <dbReference type="ARBA" id="ARBA00023015"/>
    </source>
</evidence>
<dbReference type="InterPro" id="IPR010982">
    <property type="entry name" value="Lambda_DNA-bd_dom_sf"/>
</dbReference>
<evidence type="ECO:0000313" key="6">
    <source>
        <dbReference type="Proteomes" id="UP000256486"/>
    </source>
</evidence>
<reference evidence="5 6" key="1">
    <citation type="submission" date="2017-04" db="EMBL/GenBank/DDBJ databases">
        <title>Comparative genome analysis of Subtercola boreus.</title>
        <authorList>
            <person name="Cho Y.-J."/>
            <person name="Cho A."/>
            <person name="Kim O.-S."/>
            <person name="Lee J.-I."/>
        </authorList>
    </citation>
    <scope>NUCLEOTIDE SEQUENCE [LARGE SCALE GENOMIC DNA]</scope>
    <source>
        <strain evidence="5 6">K300</strain>
    </source>
</reference>
<dbReference type="Proteomes" id="UP000256486">
    <property type="component" value="Unassembled WGS sequence"/>
</dbReference>
<dbReference type="SUPFAM" id="SSF47413">
    <property type="entry name" value="lambda repressor-like DNA-binding domains"/>
    <property type="match status" value="1"/>
</dbReference>
<dbReference type="Pfam" id="PF00356">
    <property type="entry name" value="LacI"/>
    <property type="match status" value="1"/>
</dbReference>
<dbReference type="InterPro" id="IPR000843">
    <property type="entry name" value="HTH_LacI"/>
</dbReference>
<comment type="caution">
    <text evidence="5">The sequence shown here is derived from an EMBL/GenBank/DDBJ whole genome shotgun (WGS) entry which is preliminary data.</text>
</comment>
<evidence type="ECO:0000256" key="3">
    <source>
        <dbReference type="ARBA" id="ARBA00023163"/>
    </source>
</evidence>
<name>A0A3E0VF39_9MICO</name>
<keyword evidence="1" id="KW-0805">Transcription regulation</keyword>
<dbReference type="GO" id="GO:0003700">
    <property type="term" value="F:DNA-binding transcription factor activity"/>
    <property type="evidence" value="ECO:0007669"/>
    <property type="project" value="TreeGrafter"/>
</dbReference>
<dbReference type="InterPro" id="IPR028082">
    <property type="entry name" value="Peripla_BP_I"/>
</dbReference>
<dbReference type="AlphaFoldDB" id="A0A3E0VF39"/>
<dbReference type="RefSeq" id="WP_116413484.1">
    <property type="nucleotide sequence ID" value="NZ_NBWZ01000001.1"/>
</dbReference>
<organism evidence="5 6">
    <name type="scientific">Subtercola boreus</name>
    <dbReference type="NCBI Taxonomy" id="120213"/>
    <lineage>
        <taxon>Bacteria</taxon>
        <taxon>Bacillati</taxon>
        <taxon>Actinomycetota</taxon>
        <taxon>Actinomycetes</taxon>
        <taxon>Micrococcales</taxon>
        <taxon>Microbacteriaceae</taxon>
        <taxon>Subtercola</taxon>
    </lineage>
</organism>
<sequence>MPGIDAVAALAGVSTATVSRALSGNGHVSPSTRVRVHDAARELGYVVSSPASSLASGRTKNVGVVVPFISRWFYSSVLEGAGSALLKNGYDLTLYGLTGGGGVDERRSVFEHFLLRKRVDAVLALTIELTTGELQSLLDLKKPIVGIGGPLAGVQTLSIDDVGVALLATEHLLGLGHRCIGMIGGESGFELDFHLPTNRRAGYERALRSAGIEPAPHLFLPADFTIRGGYQAATALLRDPRSRPSALFAASDEMAMGSILAARDLGLSVPGDVSIIGIDGHEHSDFFGLTTVAQFPERQGAHAVEMLMDQLHPGRRDPTPTNIPLPVELIVRTSTAPPSPPPLPPAAPAP</sequence>